<organism evidence="2 3">
    <name type="scientific">Oryza glaberrima</name>
    <name type="common">African rice</name>
    <dbReference type="NCBI Taxonomy" id="4538"/>
    <lineage>
        <taxon>Eukaryota</taxon>
        <taxon>Viridiplantae</taxon>
        <taxon>Streptophyta</taxon>
        <taxon>Embryophyta</taxon>
        <taxon>Tracheophyta</taxon>
        <taxon>Spermatophyta</taxon>
        <taxon>Magnoliopsida</taxon>
        <taxon>Liliopsida</taxon>
        <taxon>Poales</taxon>
        <taxon>Poaceae</taxon>
        <taxon>BOP clade</taxon>
        <taxon>Oryzoideae</taxon>
        <taxon>Oryzeae</taxon>
        <taxon>Oryzinae</taxon>
        <taxon>Oryza</taxon>
    </lineage>
</organism>
<sequence length="64" mass="6577">MARPATMVASALLLVLLLIFSPTCGAKLFTDGHAYCVILCAAVGLLGRLGHVVQRIVVETGPAG</sequence>
<reference evidence="2" key="1">
    <citation type="submission" date="2015-06" db="UniProtKB">
        <authorList>
            <consortium name="EnsemblPlants"/>
        </authorList>
    </citation>
    <scope>IDENTIFICATION</scope>
</reference>
<evidence type="ECO:0000256" key="1">
    <source>
        <dbReference type="SAM" id="SignalP"/>
    </source>
</evidence>
<dbReference type="HOGENOM" id="CLU_2871295_0_0_1"/>
<evidence type="ECO:0000313" key="2">
    <source>
        <dbReference type="EnsemblPlants" id="ORGLA12G0198800.1"/>
    </source>
</evidence>
<keyword evidence="1" id="KW-0732">Signal</keyword>
<evidence type="ECO:0000313" key="3">
    <source>
        <dbReference type="Proteomes" id="UP000007306"/>
    </source>
</evidence>
<dbReference type="EnsemblPlants" id="ORGLA12G0198800.1">
    <property type="protein sequence ID" value="ORGLA12G0198800.1"/>
    <property type="gene ID" value="ORGLA12G0198800"/>
</dbReference>
<dbReference type="Proteomes" id="UP000007306">
    <property type="component" value="Unassembled WGS sequence"/>
</dbReference>
<protein>
    <submittedName>
        <fullName evidence="2">Uncharacterized protein</fullName>
    </submittedName>
</protein>
<reference evidence="3" key="2">
    <citation type="submission" date="2018-04" db="EMBL/GenBank/DDBJ databases">
        <title>OglaRS2 (Oryza glaberrima Reference Sequence Version 2).</title>
        <authorList>
            <person name="Zhang J."/>
            <person name="Kudrna D."/>
            <person name="Lee S."/>
            <person name="Talag J."/>
            <person name="Rajasekar S."/>
            <person name="Wing R.A."/>
        </authorList>
    </citation>
    <scope>NUCLEOTIDE SEQUENCE [LARGE SCALE GENOMIC DNA]</scope>
    <source>
        <strain evidence="3">cv. IRGC 96717</strain>
    </source>
</reference>
<feature type="chain" id="PRO_5003652242" evidence="1">
    <location>
        <begin position="26"/>
        <end position="64"/>
    </location>
</feature>
<keyword evidence="3" id="KW-1185">Reference proteome</keyword>
<proteinExistence type="predicted"/>
<dbReference type="OMA" id="GHAYCVI"/>
<dbReference type="Gramene" id="ORGLA12G0198800.1">
    <property type="protein sequence ID" value="ORGLA12G0198800.1"/>
    <property type="gene ID" value="ORGLA12G0198800"/>
</dbReference>
<dbReference type="AlphaFoldDB" id="I1R8Y2"/>
<accession>I1R8Y2</accession>
<name>I1R8Y2_ORYGL</name>
<feature type="signal peptide" evidence="1">
    <location>
        <begin position="1"/>
        <end position="25"/>
    </location>
</feature>